<dbReference type="EMBL" id="SOGT01000005">
    <property type="protein sequence ID" value="TFD27707.1"/>
    <property type="molecule type" value="Genomic_DNA"/>
</dbReference>
<feature type="transmembrane region" description="Helical" evidence="1">
    <location>
        <begin position="43"/>
        <end position="64"/>
    </location>
</feature>
<gene>
    <name evidence="2" type="ORF">E3T27_04360</name>
</gene>
<keyword evidence="1" id="KW-0812">Transmembrane</keyword>
<dbReference type="OrthoDB" id="166978at2"/>
<sequence>MNDNIKPNSAPPFRRASKGPALLTYWAILFKRMPTLSAQRTPLLALVATGAVAAVAIATLGVLLSSQVDQTVAVRAELSSKSDNYDSLRSDWNKQNDTISGLRSAVGVAERREENLLSAEAALTTRSSALDTREGEIKVAEDVAAANTFAGEGTFRVGVDVQPGQYTSEGGTNCYWARLNATGDDIIDNDLASGPAVLTVQASDGLIKTSNCAPFTKTG</sequence>
<name>A0A4R8ZJ93_9MICO</name>
<evidence type="ECO:0000256" key="1">
    <source>
        <dbReference type="SAM" id="Phobius"/>
    </source>
</evidence>
<organism evidence="2 3">
    <name type="scientific">Cryobacterium lyxosi</name>
    <dbReference type="NCBI Taxonomy" id="1259228"/>
    <lineage>
        <taxon>Bacteria</taxon>
        <taxon>Bacillati</taxon>
        <taxon>Actinomycetota</taxon>
        <taxon>Actinomycetes</taxon>
        <taxon>Micrococcales</taxon>
        <taxon>Microbacteriaceae</taxon>
        <taxon>Cryobacterium</taxon>
    </lineage>
</organism>
<evidence type="ECO:0000313" key="2">
    <source>
        <dbReference type="EMBL" id="TFD27707.1"/>
    </source>
</evidence>
<reference evidence="2 3" key="1">
    <citation type="submission" date="2019-03" db="EMBL/GenBank/DDBJ databases">
        <title>Genomics of glacier-inhabiting Cryobacterium strains.</title>
        <authorList>
            <person name="Liu Q."/>
            <person name="Xin Y.-H."/>
        </authorList>
    </citation>
    <scope>NUCLEOTIDE SEQUENCE [LARGE SCALE GENOMIC DNA]</scope>
    <source>
        <strain evidence="2 3">TMT1-1</strain>
    </source>
</reference>
<keyword evidence="1" id="KW-0472">Membrane</keyword>
<dbReference type="RefSeq" id="WP_134571697.1">
    <property type="nucleotide sequence ID" value="NZ_SOGT01000005.1"/>
</dbReference>
<comment type="caution">
    <text evidence="2">The sequence shown here is derived from an EMBL/GenBank/DDBJ whole genome shotgun (WGS) entry which is preliminary data.</text>
</comment>
<dbReference type="AlphaFoldDB" id="A0A4R8ZJ93"/>
<evidence type="ECO:0000313" key="3">
    <source>
        <dbReference type="Proteomes" id="UP000298424"/>
    </source>
</evidence>
<keyword evidence="1" id="KW-1133">Transmembrane helix</keyword>
<keyword evidence="3" id="KW-1185">Reference proteome</keyword>
<proteinExistence type="predicted"/>
<protein>
    <submittedName>
        <fullName evidence="2">Uncharacterized protein</fullName>
    </submittedName>
</protein>
<dbReference type="Proteomes" id="UP000298424">
    <property type="component" value="Unassembled WGS sequence"/>
</dbReference>
<accession>A0A4R8ZJ93</accession>